<evidence type="ECO:0000313" key="21">
    <source>
        <dbReference type="EMBL" id="KFD55258.1"/>
    </source>
</evidence>
<evidence type="ECO:0000256" key="3">
    <source>
        <dbReference type="ARBA" id="ARBA00010297"/>
    </source>
</evidence>
<protein>
    <recommendedName>
        <fullName evidence="23">DnaJ homolog subfamily C member 2</fullName>
    </recommendedName>
</protein>
<dbReference type="SUPFAM" id="SSF46565">
    <property type="entry name" value="Chaperone J-domain"/>
    <property type="match status" value="1"/>
</dbReference>
<keyword evidence="12" id="KW-1015">Disulfide bond</keyword>
<dbReference type="InterPro" id="IPR018253">
    <property type="entry name" value="DnaJ_domain_CS"/>
</dbReference>
<feature type="region of interest" description="Disordered" evidence="16">
    <location>
        <begin position="2285"/>
        <end position="2305"/>
    </location>
</feature>
<feature type="domain" description="Sema" evidence="19">
    <location>
        <begin position="775"/>
        <end position="1248"/>
    </location>
</feature>
<dbReference type="GO" id="GO:0002116">
    <property type="term" value="C:semaphorin receptor complex"/>
    <property type="evidence" value="ECO:0007669"/>
    <property type="project" value="TreeGrafter"/>
</dbReference>
<keyword evidence="4" id="KW-1003">Cell membrane</keyword>
<dbReference type="Gene3D" id="1.10.287.110">
    <property type="entry name" value="DnaJ domain"/>
    <property type="match status" value="1"/>
</dbReference>
<feature type="coiled-coil region" evidence="15">
    <location>
        <begin position="306"/>
        <end position="357"/>
    </location>
</feature>
<dbReference type="InterPro" id="IPR001623">
    <property type="entry name" value="DnaJ_domain"/>
</dbReference>
<feature type="domain" description="SANT" evidence="20">
    <location>
        <begin position="604"/>
        <end position="659"/>
    </location>
</feature>
<evidence type="ECO:0000256" key="11">
    <source>
        <dbReference type="ARBA" id="ARBA00023136"/>
    </source>
</evidence>
<evidence type="ECO:0000256" key="12">
    <source>
        <dbReference type="ARBA" id="ARBA00023157"/>
    </source>
</evidence>
<dbReference type="Pfam" id="PF23082">
    <property type="entry name" value="Myb_DNA-binding_2"/>
    <property type="match status" value="1"/>
</dbReference>
<feature type="compositionally biased region" description="Low complexity" evidence="16">
    <location>
        <begin position="2291"/>
        <end position="2302"/>
    </location>
</feature>
<comment type="similarity">
    <text evidence="3">Belongs to the plexin family.</text>
</comment>
<keyword evidence="7" id="KW-0732">Signal</keyword>
<dbReference type="InterPro" id="IPR013548">
    <property type="entry name" value="Plexin_cytoplasmic_RasGAP_dom"/>
</dbReference>
<evidence type="ECO:0000256" key="16">
    <source>
        <dbReference type="SAM" id="MobiDB-lite"/>
    </source>
</evidence>
<dbReference type="Pfam" id="PF18020">
    <property type="entry name" value="TIG_2"/>
    <property type="match status" value="1"/>
</dbReference>
<dbReference type="CDD" id="cd11236">
    <property type="entry name" value="Sema_plexin_like"/>
    <property type="match status" value="1"/>
</dbReference>
<evidence type="ECO:0000256" key="8">
    <source>
        <dbReference type="ARBA" id="ARBA00022737"/>
    </source>
</evidence>
<dbReference type="EMBL" id="KL363201">
    <property type="protein sequence ID" value="KFD55258.1"/>
    <property type="molecule type" value="Genomic_DNA"/>
</dbReference>
<dbReference type="Pfam" id="PF01833">
    <property type="entry name" value="TIG"/>
    <property type="match status" value="3"/>
</dbReference>
<dbReference type="PANTHER" id="PTHR22625">
    <property type="entry name" value="PLEXIN"/>
    <property type="match status" value="1"/>
</dbReference>
<dbReference type="PROSITE" id="PS50076">
    <property type="entry name" value="DNAJ_2"/>
    <property type="match status" value="1"/>
</dbReference>
<dbReference type="Pfam" id="PF00249">
    <property type="entry name" value="Myb_DNA-binding"/>
    <property type="match status" value="1"/>
</dbReference>
<dbReference type="SMART" id="SM00423">
    <property type="entry name" value="PSI"/>
    <property type="match status" value="3"/>
</dbReference>
<dbReference type="Pfam" id="PF20170">
    <property type="entry name" value="Plexin_RBD"/>
    <property type="match status" value="1"/>
</dbReference>
<keyword evidence="9" id="KW-0524">Neurogenesis</keyword>
<dbReference type="Pfam" id="PF08337">
    <property type="entry name" value="Plexin_cytopl"/>
    <property type="match status" value="1"/>
</dbReference>
<evidence type="ECO:0000256" key="7">
    <source>
        <dbReference type="ARBA" id="ARBA00022729"/>
    </source>
</evidence>
<dbReference type="Gene3D" id="2.130.10.10">
    <property type="entry name" value="YVTN repeat-like/Quinoprotein amine dehydrogenase"/>
    <property type="match status" value="1"/>
</dbReference>
<keyword evidence="11" id="KW-0472">Membrane</keyword>
<dbReference type="CDD" id="cd00603">
    <property type="entry name" value="IPT_PCSR"/>
    <property type="match status" value="2"/>
</dbReference>
<dbReference type="CDD" id="cd06257">
    <property type="entry name" value="DnaJ"/>
    <property type="match status" value="1"/>
</dbReference>
<dbReference type="InterPro" id="IPR002165">
    <property type="entry name" value="Plexin_repeat"/>
</dbReference>
<dbReference type="PROSITE" id="PS51293">
    <property type="entry name" value="SANT"/>
    <property type="match status" value="1"/>
</dbReference>
<dbReference type="SUPFAM" id="SSF48350">
    <property type="entry name" value="GTPase activation domain, GAP"/>
    <property type="match status" value="1"/>
</dbReference>
<dbReference type="SUPFAM" id="SSF101912">
    <property type="entry name" value="Sema domain"/>
    <property type="match status" value="1"/>
</dbReference>
<dbReference type="InterPro" id="IPR036352">
    <property type="entry name" value="Semap_dom_sf"/>
</dbReference>
<dbReference type="InterPro" id="IPR017884">
    <property type="entry name" value="SANT_dom"/>
</dbReference>
<dbReference type="CDD" id="cd00167">
    <property type="entry name" value="SANT"/>
    <property type="match status" value="2"/>
</dbReference>
<keyword evidence="6" id="KW-0812">Transmembrane</keyword>
<keyword evidence="15" id="KW-0175">Coiled coil</keyword>
<dbReference type="InterPro" id="IPR046800">
    <property type="entry name" value="Plexin_RBD"/>
</dbReference>
<evidence type="ECO:0000259" key="20">
    <source>
        <dbReference type="PROSITE" id="PS51293"/>
    </source>
</evidence>
<dbReference type="InterPro" id="IPR001627">
    <property type="entry name" value="Semap_dom"/>
</dbReference>
<dbReference type="InterPro" id="IPR031148">
    <property type="entry name" value="Plexin"/>
</dbReference>
<dbReference type="SMART" id="SM00271">
    <property type="entry name" value="DnaJ"/>
    <property type="match status" value="1"/>
</dbReference>
<dbReference type="PROSITE" id="PS50090">
    <property type="entry name" value="MYB_LIKE"/>
    <property type="match status" value="2"/>
</dbReference>
<keyword evidence="8" id="KW-0677">Repeat</keyword>
<dbReference type="GO" id="GO:0050772">
    <property type="term" value="P:positive regulation of axonogenesis"/>
    <property type="evidence" value="ECO:0007669"/>
    <property type="project" value="TreeGrafter"/>
</dbReference>
<dbReference type="InterPro" id="IPR009057">
    <property type="entry name" value="Homeodomain-like_sf"/>
</dbReference>
<evidence type="ECO:0000259" key="18">
    <source>
        <dbReference type="PROSITE" id="PS50090"/>
    </source>
</evidence>
<dbReference type="InterPro" id="IPR054076">
    <property type="entry name" value="ZUO1-like_ZHD"/>
</dbReference>
<dbReference type="CDD" id="cd12205">
    <property type="entry name" value="RasGAP_plexin"/>
    <property type="match status" value="1"/>
</dbReference>
<dbReference type="SUPFAM" id="SSF46689">
    <property type="entry name" value="Homeodomain-like"/>
    <property type="match status" value="2"/>
</dbReference>
<comment type="caution">
    <text evidence="14">Lacks conserved residue(s) required for the propagation of feature annotation.</text>
</comment>
<dbReference type="InterPro" id="IPR002909">
    <property type="entry name" value="IPT_dom"/>
</dbReference>
<dbReference type="Pfam" id="PF01437">
    <property type="entry name" value="PSI"/>
    <property type="match status" value="1"/>
</dbReference>
<evidence type="ECO:0000256" key="14">
    <source>
        <dbReference type="PROSITE-ProRule" id="PRU00352"/>
    </source>
</evidence>
<dbReference type="GO" id="GO:0008360">
    <property type="term" value="P:regulation of cell shape"/>
    <property type="evidence" value="ECO:0007669"/>
    <property type="project" value="TreeGrafter"/>
</dbReference>
<dbReference type="InterPro" id="IPR001005">
    <property type="entry name" value="SANT/Myb"/>
</dbReference>
<dbReference type="Proteomes" id="UP000030764">
    <property type="component" value="Unassembled WGS sequence"/>
</dbReference>
<dbReference type="GO" id="GO:0030334">
    <property type="term" value="P:regulation of cell migration"/>
    <property type="evidence" value="ECO:0007669"/>
    <property type="project" value="TreeGrafter"/>
</dbReference>
<dbReference type="SMART" id="SM00630">
    <property type="entry name" value="Sema"/>
    <property type="match status" value="1"/>
</dbReference>
<dbReference type="InterPro" id="IPR016201">
    <property type="entry name" value="PSI"/>
</dbReference>
<dbReference type="GO" id="GO:0017154">
    <property type="term" value="F:semaphorin receptor activity"/>
    <property type="evidence" value="ECO:0007669"/>
    <property type="project" value="InterPro"/>
</dbReference>
<feature type="domain" description="J" evidence="17">
    <location>
        <begin position="110"/>
        <end position="183"/>
    </location>
</feature>
<sequence length="2678" mass="299634">MAEGIVEESLAKALVCLNVRASAWRPEPAGISFESKVIRDLVNYGRNFYACTGEKLDSLLALSVYERCEYLTKPVSTEEDVDVTAFDSNDDPSYIEYLATLDPTQWKNQDQYRVLGLSKLRYRASYPQIRASYRCKALLFHPDKRSSCAGETQVLTDDMFTCVTRAYETLSNPKTRLSYDCVDPENDDSVPPVCQNSRDNFFEIFADAFNRNSRWCSAPSVPQLGNPDDSEQQVNAFYSFWFEFPSWREFSWLDEENKATAESREERRWIEKMNRAARESHRKAEAKRIRTLVENAYKCDPRIKRFKEEEKKRREAIKEKKRLAKRQLEEEQLKLKAEETERQRKEKEAEEERVRQRVITCQRHIFYLRQIIASVRLQRKGDKKTPLKERCKGRKSSYQILSSLCHTERGYFASANFDQLAIMNDLGRLCSLMPLERLQSLNSSLKASTDVASSANCFRTFVNELDERLNAEKNYAAQSSSKTQGNDGESFDDPSWTKEETQLLVRAMRLFPAGTKSRWETIATFINEHKKYEAVRGAKTGKQVAAMAKRLQKVADDAKDTIADGNPLQAKGTVRAESSPTVRCDEKGKVADNKTESAASGTEIAPRAWTSDEQKLLEEGLKIYPSTLANRWDLIAERLPNRSKRECINRYKEIAEIVRAKKAALQKHSNGLSIPVGLLSATLIRGTPVSSAARFSLTSGEQLLVEVMHQRSSIPNRHALEFGLLLINYGDEPPGEAVQLSALRAAAGNGTAQRDHSLSGEVEHRKEANMGVVVVILLIIRSVVCRQPSVVSQFLDKHESRPSLRHMVRDSATGHLYVAGRNVLYRLDANLRLIQRIRTGPDLDSPQCNYNGDCILSGVVRSMTDNYNQILLIHPARRVLIACGTLFQGVCTVRRLDDLNKLEYDADKHAVPVAANEPNSSTAAFLGPGLDGNFADPVLYVGASFTHEDYREHFPAVCSRTLRKERLFQLVDPGDIAGQSAMVLKSDHRSDFVVHYKGGFVDNGYAYWVAVQRQSLDLLSPLRSKLLRVCTSDKRFESYSEIPLECLGPDNSNYNAVQAFYVGPLGSDFGSQHYFVGLFAKEPTGAGRPEPQSAICLFSMNDIRSAFWYNLQRCHSGIDTWNLPHFGLNQRCHNVSGLRAPPGEELCQRARVGGTIPATSIAAKMYDGEKLTSIAVDRLDAGGTVLLVGTVRGTWKKLLLESTSRAREYEEQSIVGDRRAPIKPDVLFDADRQHVYLMTDDEVLKVKIQSCSSHLNCTACIGSGDPYCGWCTLANSCMSKAECPYAEEARGFLATSSTQCPTVEAVVPANISFYQSAQAEVLVVAKHLPASVSGEAYKCLFGQVSVPAIRRSAEEFACNLPEQQERPKVTAGHDFVSVPLKIWSSRSGQMVVGSTFTFYDCAVHKLCTQCVQSRWRCDWCLEDSVCVRDVDVCSNQTHDAGGHTALLSNSCPHVDAPNLFEVLLPDSHPTTITVPVVNLDKLTLNGDKRMLCVLTIEGHSVRVRAALSDNQKAVVCEQYAYTYDAQMPSISVELFLQTTKGTMIDKVKVTIYKCQMMASDCSRCLDLDANFECAWCDGGCDYRRQCQSPIALYPQGIGVCPAPVVEEIFPTMGPIEGGTRVEITGRDLGIKQSDVDGRVLVAGVTCSVTEYHTSEKVVCMTARSTHGPISGPVEVRLDNGRYGRSQNHFTFVDPTVVSYHPFVGPRSGGTQLVISGEHLLDATNVEVFVGNIPCIVQREKSTSRSLICLTSASPKENYVADQVTVRLDQASRIIASPFTYAPDPVITSISPSDAFRSGGRLLTVRGRYLDSVQRPLMYLLNRNGLIQSEVSICRVINNEKMQCPSPALIFAISRSKREETAPAYDSSDSWPTRDDLRLTNSQRYDLGFLMDHVDSLRHLSPELGFTIVPDPVYFDFPDGVRTHREGPLIIEGSNLNFGSSIRDIQVTIGSEPCNVTLLASTQLICQPTRRVARSADNGGRQSQGRVQVRVGNLHFDLGDLVYESPSTDSSNMALLGGLVGGICSLLFIVIVSAAVWWRKKSWLAEKEYRRIQLQMDTLESNVRQECKEAFAELQTDMSDLTSDLVALGIPFHSRYVYAARVLFKEDQRSVMQLDTLRKLSQAGTAARWHNAIHQFEQLLYSRQFVLCLIKALEAQPTFAAPEKVYVGSLLTAALMNNMQYLTEVVMALLRRLISKCAQSKHPQLMLRRTESVVEKMLANWIALCLYDYLQGPAGSSLFLLFKALKHQTEKGPIDAVTADARYCLSEDRLLKEQVDYEPVLLRVLPPQGDGSSSSSSPPSSSSCRQDPVVCRVLTCDAIRQVKAKVLDCLYRNTAYSAQPSVNDIDLEWHSRQGSILLREHMRTSDMCGRLNTVKDYRLPNNALIVVLMRTSSYTGYTDYSSHTYMSIDSSSQLLYPGAARMSRSSPPDNCERVGEGHFWHLIPPDSKRCGGTGSPSTIPEVYLTRLLSTKGTVQQFVDDFIASALTVSSPSTFPAPIKYLFDLLDEEAHRYTPNEAQAIAQAWKNNSLPLRFWVNIIKNPDFIFDVDKTVTVDSCLSVVAQAFMDACSPCDQQLNKDSPSNKLLFARDLPRYRTIFSRFYSEVRRLPLVSDQELNSFMAPLSKMYTQEWDTRGAVRELFLYALRYHDQVAVEVSRDPTAIGQRLLERFQQATSTQPVV</sequence>
<dbReference type="Pfam" id="PF21884">
    <property type="entry name" value="ZUO1-like_ZHD"/>
    <property type="match status" value="1"/>
</dbReference>
<proteinExistence type="inferred from homology"/>
<dbReference type="InterPro" id="IPR014756">
    <property type="entry name" value="Ig_E-set"/>
</dbReference>
<dbReference type="SUPFAM" id="SSF81296">
    <property type="entry name" value="E set domains"/>
    <property type="match status" value="3"/>
</dbReference>
<dbReference type="Gene3D" id="1.10.506.10">
    <property type="entry name" value="GTPase Activation - p120gap, domain 1"/>
    <property type="match status" value="2"/>
</dbReference>
<dbReference type="InterPro" id="IPR036869">
    <property type="entry name" value="J_dom_sf"/>
</dbReference>
<dbReference type="PROSITE" id="PS00636">
    <property type="entry name" value="DNAJ_1"/>
    <property type="match status" value="1"/>
</dbReference>
<dbReference type="GO" id="GO:0097374">
    <property type="term" value="P:sensory neuron axon guidance"/>
    <property type="evidence" value="ECO:0007669"/>
    <property type="project" value="TreeGrafter"/>
</dbReference>
<dbReference type="Gene3D" id="1.10.10.60">
    <property type="entry name" value="Homeodomain-like"/>
    <property type="match status" value="2"/>
</dbReference>
<evidence type="ECO:0000256" key="5">
    <source>
        <dbReference type="ARBA" id="ARBA00022553"/>
    </source>
</evidence>
<dbReference type="GO" id="GO:0005886">
    <property type="term" value="C:plasma membrane"/>
    <property type="evidence" value="ECO:0007669"/>
    <property type="project" value="UniProtKB-SubCell"/>
</dbReference>
<dbReference type="Pfam" id="PF17960">
    <property type="entry name" value="TIG_plexin"/>
    <property type="match status" value="1"/>
</dbReference>
<evidence type="ECO:0000256" key="4">
    <source>
        <dbReference type="ARBA" id="ARBA00022475"/>
    </source>
</evidence>
<dbReference type="PANTHER" id="PTHR22625:SF44">
    <property type="entry name" value="PLEXIN-B"/>
    <property type="match status" value="1"/>
</dbReference>
<feature type="compositionally biased region" description="Polar residues" evidence="16">
    <location>
        <begin position="476"/>
        <end position="487"/>
    </location>
</feature>
<evidence type="ECO:0000256" key="13">
    <source>
        <dbReference type="ARBA" id="ARBA00023180"/>
    </source>
</evidence>
<keyword evidence="10" id="KW-1133">Transmembrane helix</keyword>
<dbReference type="Gene3D" id="3.10.20.90">
    <property type="entry name" value="Phosphatidylinositol 3-kinase Catalytic Subunit, Chain A, domain 1"/>
    <property type="match status" value="1"/>
</dbReference>
<dbReference type="SMART" id="SM00429">
    <property type="entry name" value="IPT"/>
    <property type="match status" value="3"/>
</dbReference>
<dbReference type="SUPFAM" id="SSF103575">
    <property type="entry name" value="Plexin repeat"/>
    <property type="match status" value="1"/>
</dbReference>
<dbReference type="Pfam" id="PF00226">
    <property type="entry name" value="DnaJ"/>
    <property type="match status" value="1"/>
</dbReference>
<keyword evidence="5" id="KW-0597">Phosphoprotein</keyword>
<dbReference type="InterPro" id="IPR041019">
    <property type="entry name" value="TIG1_plexin"/>
</dbReference>
<name>A0A085MDG2_9BILA</name>
<evidence type="ECO:0000256" key="10">
    <source>
        <dbReference type="ARBA" id="ARBA00022989"/>
    </source>
</evidence>
<evidence type="ECO:0000256" key="2">
    <source>
        <dbReference type="ARBA" id="ARBA00004251"/>
    </source>
</evidence>
<dbReference type="InterPro" id="IPR015943">
    <property type="entry name" value="WD40/YVTN_repeat-like_dom_sf"/>
</dbReference>
<feature type="region of interest" description="Disordered" evidence="16">
    <location>
        <begin position="475"/>
        <end position="495"/>
    </location>
</feature>
<evidence type="ECO:0008006" key="23">
    <source>
        <dbReference type="Google" id="ProtNLM"/>
    </source>
</evidence>
<dbReference type="GO" id="GO:0005634">
    <property type="term" value="C:nucleus"/>
    <property type="evidence" value="ECO:0007669"/>
    <property type="project" value="UniProtKB-SubCell"/>
</dbReference>
<dbReference type="Pfam" id="PF24479">
    <property type="entry name" value="PSI_PlexinA-B"/>
    <property type="match status" value="1"/>
</dbReference>
<dbReference type="GO" id="GO:0007162">
    <property type="term" value="P:negative regulation of cell adhesion"/>
    <property type="evidence" value="ECO:0007669"/>
    <property type="project" value="TreeGrafter"/>
</dbReference>
<reference evidence="21 22" key="1">
    <citation type="journal article" date="2014" name="Nat. Genet.">
        <title>Genome and transcriptome of the porcine whipworm Trichuris suis.</title>
        <authorList>
            <person name="Jex A.R."/>
            <person name="Nejsum P."/>
            <person name="Schwarz E.M."/>
            <person name="Hu L."/>
            <person name="Young N.D."/>
            <person name="Hall R.S."/>
            <person name="Korhonen P.K."/>
            <person name="Liao S."/>
            <person name="Thamsborg S."/>
            <person name="Xia J."/>
            <person name="Xu P."/>
            <person name="Wang S."/>
            <person name="Scheerlinck J.P."/>
            <person name="Hofmann A."/>
            <person name="Sternberg P.W."/>
            <person name="Wang J."/>
            <person name="Gasser R.B."/>
        </authorList>
    </citation>
    <scope>NUCLEOTIDE SEQUENCE [LARGE SCALE GENOMIC DNA]</scope>
    <source>
        <strain evidence="21">DCEP-RM93M</strain>
    </source>
</reference>
<feature type="domain" description="Myb-like" evidence="18">
    <location>
        <begin position="488"/>
        <end position="544"/>
    </location>
</feature>
<evidence type="ECO:0000256" key="9">
    <source>
        <dbReference type="ARBA" id="ARBA00022902"/>
    </source>
</evidence>
<dbReference type="FunFam" id="2.60.40.10:FF:000131">
    <property type="entry name" value="Plexin A2"/>
    <property type="match status" value="1"/>
</dbReference>
<keyword evidence="13" id="KW-0325">Glycoprotein</keyword>
<feature type="domain" description="Myb-like" evidence="18">
    <location>
        <begin position="601"/>
        <end position="655"/>
    </location>
</feature>
<evidence type="ECO:0000313" key="22">
    <source>
        <dbReference type="Proteomes" id="UP000030764"/>
    </source>
</evidence>
<dbReference type="SMART" id="SM00717">
    <property type="entry name" value="SANT"/>
    <property type="match status" value="2"/>
</dbReference>
<keyword evidence="22" id="KW-1185">Reference proteome</keyword>
<organism evidence="21 22">
    <name type="scientific">Trichuris suis</name>
    <name type="common">pig whipworm</name>
    <dbReference type="NCBI Taxonomy" id="68888"/>
    <lineage>
        <taxon>Eukaryota</taxon>
        <taxon>Metazoa</taxon>
        <taxon>Ecdysozoa</taxon>
        <taxon>Nematoda</taxon>
        <taxon>Enoplea</taxon>
        <taxon>Dorylaimia</taxon>
        <taxon>Trichinellida</taxon>
        <taxon>Trichuridae</taxon>
        <taxon>Trichuris</taxon>
    </lineage>
</organism>
<dbReference type="GO" id="GO:0008045">
    <property type="term" value="P:motor neuron axon guidance"/>
    <property type="evidence" value="ECO:0007669"/>
    <property type="project" value="TreeGrafter"/>
</dbReference>
<dbReference type="InterPro" id="IPR008936">
    <property type="entry name" value="Rho_GTPase_activation_prot"/>
</dbReference>
<evidence type="ECO:0000259" key="17">
    <source>
        <dbReference type="PROSITE" id="PS50076"/>
    </source>
</evidence>
<evidence type="ECO:0000256" key="1">
    <source>
        <dbReference type="ARBA" id="ARBA00004123"/>
    </source>
</evidence>
<dbReference type="InterPro" id="IPR013783">
    <property type="entry name" value="Ig-like_fold"/>
</dbReference>
<evidence type="ECO:0000256" key="6">
    <source>
        <dbReference type="ARBA" id="ARBA00022692"/>
    </source>
</evidence>
<dbReference type="InterPro" id="IPR041362">
    <property type="entry name" value="TIG2_plexin"/>
</dbReference>
<dbReference type="PROSITE" id="PS51004">
    <property type="entry name" value="SEMA"/>
    <property type="match status" value="1"/>
</dbReference>
<evidence type="ECO:0000259" key="19">
    <source>
        <dbReference type="PROSITE" id="PS51004"/>
    </source>
</evidence>
<feature type="coiled-coil region" evidence="15">
    <location>
        <begin position="2048"/>
        <end position="2083"/>
    </location>
</feature>
<dbReference type="Gene3D" id="2.60.40.10">
    <property type="entry name" value="Immunoglobulins"/>
    <property type="match status" value="4"/>
</dbReference>
<comment type="subcellular location">
    <subcellularLocation>
        <location evidence="2">Cell membrane</location>
        <topology evidence="2">Single-pass type I membrane protein</topology>
    </subcellularLocation>
    <subcellularLocation>
        <location evidence="1">Nucleus</location>
    </subcellularLocation>
</comment>
<gene>
    <name evidence="21" type="ORF">M513_03899</name>
</gene>
<dbReference type="Pfam" id="PF01403">
    <property type="entry name" value="Sema"/>
    <property type="match status" value="1"/>
</dbReference>
<evidence type="ECO:0000256" key="15">
    <source>
        <dbReference type="SAM" id="Coils"/>
    </source>
</evidence>
<accession>A0A085MDG2</accession>